<evidence type="ECO:0000256" key="4">
    <source>
        <dbReference type="ARBA" id="ARBA00023136"/>
    </source>
</evidence>
<evidence type="ECO:0000313" key="7">
    <source>
        <dbReference type="Proteomes" id="UP001162834"/>
    </source>
</evidence>
<feature type="transmembrane region" description="Helical" evidence="5">
    <location>
        <begin position="240"/>
        <end position="261"/>
    </location>
</feature>
<dbReference type="EMBL" id="CP087164">
    <property type="protein sequence ID" value="UGS36380.1"/>
    <property type="molecule type" value="Genomic_DNA"/>
</dbReference>
<organism evidence="6 7">
    <name type="scientific">Capillimicrobium parvum</name>
    <dbReference type="NCBI Taxonomy" id="2884022"/>
    <lineage>
        <taxon>Bacteria</taxon>
        <taxon>Bacillati</taxon>
        <taxon>Actinomycetota</taxon>
        <taxon>Thermoleophilia</taxon>
        <taxon>Solirubrobacterales</taxon>
        <taxon>Capillimicrobiaceae</taxon>
        <taxon>Capillimicrobium</taxon>
    </lineage>
</organism>
<dbReference type="KEGG" id="sbae:DSM104329_02784"/>
<evidence type="ECO:0000256" key="5">
    <source>
        <dbReference type="SAM" id="Phobius"/>
    </source>
</evidence>
<name>A0A9E6XXT9_9ACTN</name>
<dbReference type="AlphaFoldDB" id="A0A9E6XXT9"/>
<feature type="transmembrane region" description="Helical" evidence="5">
    <location>
        <begin position="201"/>
        <end position="220"/>
    </location>
</feature>
<feature type="transmembrane region" description="Helical" evidence="5">
    <location>
        <begin position="371"/>
        <end position="395"/>
    </location>
</feature>
<feature type="transmembrane region" description="Helical" evidence="5">
    <location>
        <begin position="163"/>
        <end position="189"/>
    </location>
</feature>
<evidence type="ECO:0000256" key="3">
    <source>
        <dbReference type="ARBA" id="ARBA00022989"/>
    </source>
</evidence>
<evidence type="ECO:0000313" key="6">
    <source>
        <dbReference type="EMBL" id="UGS36380.1"/>
    </source>
</evidence>
<feature type="transmembrane region" description="Helical" evidence="5">
    <location>
        <begin position="21"/>
        <end position="44"/>
    </location>
</feature>
<evidence type="ECO:0000256" key="1">
    <source>
        <dbReference type="ARBA" id="ARBA00004141"/>
    </source>
</evidence>
<dbReference type="Gene3D" id="1.10.3080.10">
    <property type="entry name" value="Clc chloride channel"/>
    <property type="match status" value="1"/>
</dbReference>
<dbReference type="GO" id="GO:0016020">
    <property type="term" value="C:membrane"/>
    <property type="evidence" value="ECO:0007669"/>
    <property type="project" value="UniProtKB-SubCell"/>
</dbReference>
<accession>A0A9E6XXT9</accession>
<feature type="transmembrane region" description="Helical" evidence="5">
    <location>
        <begin position="273"/>
        <end position="294"/>
    </location>
</feature>
<protein>
    <submittedName>
        <fullName evidence="6">Ion-transport protein YfeO</fullName>
    </submittedName>
</protein>
<dbReference type="InterPro" id="IPR001807">
    <property type="entry name" value="ClC"/>
</dbReference>
<keyword evidence="7" id="KW-1185">Reference proteome</keyword>
<dbReference type="InterPro" id="IPR014743">
    <property type="entry name" value="Cl-channel_core"/>
</dbReference>
<keyword evidence="3 5" id="KW-1133">Transmembrane helix</keyword>
<proteinExistence type="predicted"/>
<sequence>MATPPSETAPTAPKAGRRRGLLILAAAIIIGVVDGLLFMGFEWVVNHGLDWIWNDVFDTDDERWRVVPLALALGLLFGVALRLLRQDRLVEPHTDPMAANEDADPDAPLPRETLWMIGVIILVGLASLLAGASLGPEAPLVGATSAIGVYVANRIDPGPEGRLLVLCSVGALLVAFFGSLVPIALPILVLVQRTRRLPIPALIAIVLSGAAAYGTLYAVQGGAPGFGSIPFETGAQAHDYATALLLGIACVPVGLLLRWLVEAVWAVAKRVDAHVPWWITAAGFGAVLGVWYLIGGETVQFSGSEGSGLLLHHADDYGWAALAGIVLMKIVATAWSLGTGYRGGLVFPSVFCGVALGLTVGAIFGDQAGPGLLIGAVGGILAEMTAPVVGVIMLVALLPAKYAGIAVMAAVGVFIGRWVVDRAGPRRAAAPDAGI</sequence>
<dbReference type="InterPro" id="IPR050368">
    <property type="entry name" value="ClC-type_chloride_channel"/>
</dbReference>
<gene>
    <name evidence="6" type="primary">yfeO</name>
    <name evidence="6" type="ORF">DSM104329_02784</name>
</gene>
<dbReference type="CDD" id="cd00400">
    <property type="entry name" value="Voltage_gated_ClC"/>
    <property type="match status" value="1"/>
</dbReference>
<keyword evidence="2 5" id="KW-0812">Transmembrane</keyword>
<keyword evidence="4 5" id="KW-0472">Membrane</keyword>
<comment type="subcellular location">
    <subcellularLocation>
        <location evidence="1">Membrane</location>
        <topology evidence="1">Multi-pass membrane protein</topology>
    </subcellularLocation>
</comment>
<dbReference type="RefSeq" id="WP_259316052.1">
    <property type="nucleotide sequence ID" value="NZ_CP087164.1"/>
</dbReference>
<feature type="transmembrane region" description="Helical" evidence="5">
    <location>
        <begin position="317"/>
        <end position="338"/>
    </location>
</feature>
<feature type="transmembrane region" description="Helical" evidence="5">
    <location>
        <begin position="64"/>
        <end position="84"/>
    </location>
</feature>
<dbReference type="Pfam" id="PF00654">
    <property type="entry name" value="Voltage_CLC"/>
    <property type="match status" value="1"/>
</dbReference>
<feature type="transmembrane region" description="Helical" evidence="5">
    <location>
        <begin position="114"/>
        <end position="134"/>
    </location>
</feature>
<evidence type="ECO:0000256" key="2">
    <source>
        <dbReference type="ARBA" id="ARBA00022692"/>
    </source>
</evidence>
<dbReference type="GO" id="GO:0015108">
    <property type="term" value="F:chloride transmembrane transporter activity"/>
    <property type="evidence" value="ECO:0007669"/>
    <property type="project" value="InterPro"/>
</dbReference>
<reference evidence="6" key="1">
    <citation type="journal article" date="2022" name="Int. J. Syst. Evol. Microbiol.">
        <title>Pseudomonas aegrilactucae sp. nov. and Pseudomonas morbosilactucae sp. nov., pathogens causing bacterial rot of lettuce in Japan.</title>
        <authorList>
            <person name="Sawada H."/>
            <person name="Fujikawa T."/>
            <person name="Satou M."/>
        </authorList>
    </citation>
    <scope>NUCLEOTIDE SEQUENCE</scope>
    <source>
        <strain evidence="6">0166_1</strain>
    </source>
</reference>
<feature type="transmembrane region" description="Helical" evidence="5">
    <location>
        <begin position="402"/>
        <end position="420"/>
    </location>
</feature>
<feature type="transmembrane region" description="Helical" evidence="5">
    <location>
        <begin position="345"/>
        <end position="365"/>
    </location>
</feature>
<dbReference type="SUPFAM" id="SSF81340">
    <property type="entry name" value="Clc chloride channel"/>
    <property type="match status" value="1"/>
</dbReference>
<dbReference type="PANTHER" id="PTHR43427">
    <property type="entry name" value="CHLORIDE CHANNEL PROTEIN CLC-E"/>
    <property type="match status" value="1"/>
</dbReference>
<dbReference type="Proteomes" id="UP001162834">
    <property type="component" value="Chromosome"/>
</dbReference>